<reference evidence="3" key="3">
    <citation type="submission" date="2018-08" db="UniProtKB">
        <authorList>
            <consortium name="EnsemblPlants"/>
        </authorList>
    </citation>
    <scope>IDENTIFICATION</scope>
    <source>
        <strain evidence="3">cv. Bd21</strain>
    </source>
</reference>
<dbReference type="InParanoid" id="A0A2K2D1X5"/>
<proteinExistence type="predicted"/>
<gene>
    <name evidence="2" type="ORF">BRADI_3g38169v3</name>
</gene>
<dbReference type="AlphaFoldDB" id="A0A2K2D1X5"/>
<dbReference type="PANTHER" id="PTHR45224">
    <property type="entry name" value="OS01G0527900 PROTEIN-RELATED"/>
    <property type="match status" value="1"/>
</dbReference>
<reference evidence="2 3" key="1">
    <citation type="journal article" date="2010" name="Nature">
        <title>Genome sequencing and analysis of the model grass Brachypodium distachyon.</title>
        <authorList>
            <consortium name="International Brachypodium Initiative"/>
        </authorList>
    </citation>
    <scope>NUCLEOTIDE SEQUENCE [LARGE SCALE GENOMIC DNA]</scope>
    <source>
        <strain evidence="2 3">Bd21</strain>
    </source>
</reference>
<accession>A0A2K2D1X5</accession>
<keyword evidence="4" id="KW-1185">Reference proteome</keyword>
<feature type="region of interest" description="Disordered" evidence="1">
    <location>
        <begin position="1"/>
        <end position="21"/>
    </location>
</feature>
<organism evidence="2">
    <name type="scientific">Brachypodium distachyon</name>
    <name type="common">Purple false brome</name>
    <name type="synonym">Trachynia distachya</name>
    <dbReference type="NCBI Taxonomy" id="15368"/>
    <lineage>
        <taxon>Eukaryota</taxon>
        <taxon>Viridiplantae</taxon>
        <taxon>Streptophyta</taxon>
        <taxon>Embryophyta</taxon>
        <taxon>Tracheophyta</taxon>
        <taxon>Spermatophyta</taxon>
        <taxon>Magnoliopsida</taxon>
        <taxon>Liliopsida</taxon>
        <taxon>Poales</taxon>
        <taxon>Poaceae</taxon>
        <taxon>BOP clade</taxon>
        <taxon>Pooideae</taxon>
        <taxon>Stipodae</taxon>
        <taxon>Brachypodieae</taxon>
        <taxon>Brachypodium</taxon>
    </lineage>
</organism>
<dbReference type="Proteomes" id="UP000008810">
    <property type="component" value="Chromosome 3"/>
</dbReference>
<dbReference type="EMBL" id="CM000882">
    <property type="protein sequence ID" value="PNT68275.1"/>
    <property type="molecule type" value="Genomic_DNA"/>
</dbReference>
<evidence type="ECO:0000313" key="2">
    <source>
        <dbReference type="EMBL" id="PNT68275.1"/>
    </source>
</evidence>
<dbReference type="OrthoDB" id="687262at2759"/>
<protein>
    <submittedName>
        <fullName evidence="2 3">Uncharacterized protein</fullName>
    </submittedName>
</protein>
<sequence>MRMDRSREKAPGAPFLPQHFNSTDGRQLLHQQISKSMASAWLENSNDPIDGNNKKIEKYWDDIAACYNSTTPSI</sequence>
<name>A0A2K2D1X5_BRADI</name>
<evidence type="ECO:0000313" key="4">
    <source>
        <dbReference type="Proteomes" id="UP000008810"/>
    </source>
</evidence>
<evidence type="ECO:0000313" key="3">
    <source>
        <dbReference type="EnsemblPlants" id="PNT68275"/>
    </source>
</evidence>
<dbReference type="PANTHER" id="PTHR45224:SF5">
    <property type="entry name" value="OS02G0311800 PROTEIN"/>
    <property type="match status" value="1"/>
</dbReference>
<dbReference type="Gramene" id="PNT68275">
    <property type="protein sequence ID" value="PNT68275"/>
    <property type="gene ID" value="BRADI_3g38169v3"/>
</dbReference>
<dbReference type="EnsemblPlants" id="PNT68275">
    <property type="protein sequence ID" value="PNT68275"/>
    <property type="gene ID" value="BRADI_3g38169v3"/>
</dbReference>
<feature type="compositionally biased region" description="Basic and acidic residues" evidence="1">
    <location>
        <begin position="1"/>
        <end position="10"/>
    </location>
</feature>
<evidence type="ECO:0000256" key="1">
    <source>
        <dbReference type="SAM" id="MobiDB-lite"/>
    </source>
</evidence>
<reference evidence="2" key="2">
    <citation type="submission" date="2017-06" db="EMBL/GenBank/DDBJ databases">
        <title>WGS assembly of Brachypodium distachyon.</title>
        <authorList>
            <consortium name="The International Brachypodium Initiative"/>
            <person name="Lucas S."/>
            <person name="Harmon-Smith M."/>
            <person name="Lail K."/>
            <person name="Tice H."/>
            <person name="Grimwood J."/>
            <person name="Bruce D."/>
            <person name="Barry K."/>
            <person name="Shu S."/>
            <person name="Lindquist E."/>
            <person name="Wang M."/>
            <person name="Pitluck S."/>
            <person name="Vogel J.P."/>
            <person name="Garvin D.F."/>
            <person name="Mockler T.C."/>
            <person name="Schmutz J."/>
            <person name="Rokhsar D."/>
            <person name="Bevan M.W."/>
        </authorList>
    </citation>
    <scope>NUCLEOTIDE SEQUENCE</scope>
    <source>
        <strain evidence="2">Bd21</strain>
    </source>
</reference>